<organism evidence="2 3">
    <name type="scientific">Actinomyces oris</name>
    <dbReference type="NCBI Taxonomy" id="544580"/>
    <lineage>
        <taxon>Bacteria</taxon>
        <taxon>Bacillati</taxon>
        <taxon>Actinomycetota</taxon>
        <taxon>Actinomycetes</taxon>
        <taxon>Actinomycetales</taxon>
        <taxon>Actinomycetaceae</taxon>
        <taxon>Actinomyces</taxon>
    </lineage>
</organism>
<evidence type="ECO:0000313" key="3">
    <source>
        <dbReference type="Proteomes" id="UP000185736"/>
    </source>
</evidence>
<evidence type="ECO:0000313" key="2">
    <source>
        <dbReference type="EMBL" id="OLL15185.1"/>
    </source>
</evidence>
<sequence length="64" mass="7216">MWNRHYSYHRPHTACRNQPPATRPSTRRQRHDLVQLEQSRYLVGGPGWSGAGPVAAGMMSCPCP</sequence>
<protein>
    <submittedName>
        <fullName evidence="2">Uncharacterized protein</fullName>
    </submittedName>
</protein>
<dbReference type="AlphaFoldDB" id="A0A1Q8I253"/>
<dbReference type="EMBL" id="MSGO01000015">
    <property type="protein sequence ID" value="OLL15185.1"/>
    <property type="molecule type" value="Genomic_DNA"/>
</dbReference>
<feature type="region of interest" description="Disordered" evidence="1">
    <location>
        <begin position="1"/>
        <end position="29"/>
    </location>
</feature>
<name>A0A1Q8I253_9ACTO</name>
<proteinExistence type="predicted"/>
<accession>A0A1Q8I253</accession>
<evidence type="ECO:0000256" key="1">
    <source>
        <dbReference type="SAM" id="MobiDB-lite"/>
    </source>
</evidence>
<dbReference type="Proteomes" id="UP000185736">
    <property type="component" value="Unassembled WGS sequence"/>
</dbReference>
<reference evidence="2 3" key="1">
    <citation type="submission" date="2016-12" db="EMBL/GenBank/DDBJ databases">
        <title>Genomic comparison of strains in the 'Actinomyces naeslundii' group.</title>
        <authorList>
            <person name="Mughal S.R."/>
            <person name="Do T."/>
            <person name="Gilbert S.C."/>
            <person name="Witherden E.A."/>
            <person name="Didelot X."/>
            <person name="Beighton D."/>
        </authorList>
    </citation>
    <scope>NUCLEOTIDE SEQUENCE [LARGE SCALE GENOMIC DNA]</scope>
    <source>
        <strain evidence="2 3">S64C</strain>
    </source>
</reference>
<feature type="compositionally biased region" description="Polar residues" evidence="1">
    <location>
        <begin position="15"/>
        <end position="24"/>
    </location>
</feature>
<gene>
    <name evidence="2" type="ORF">BKH32_04760</name>
</gene>
<comment type="caution">
    <text evidence="2">The sequence shown here is derived from an EMBL/GenBank/DDBJ whole genome shotgun (WGS) entry which is preliminary data.</text>
</comment>
<feature type="compositionally biased region" description="Basic residues" evidence="1">
    <location>
        <begin position="1"/>
        <end position="13"/>
    </location>
</feature>